<proteinExistence type="predicted"/>
<dbReference type="EMBL" id="UINC01059126">
    <property type="protein sequence ID" value="SVB82180.1"/>
    <property type="molecule type" value="Genomic_DNA"/>
</dbReference>
<protein>
    <submittedName>
        <fullName evidence="1">Uncharacterized protein</fullName>
    </submittedName>
</protein>
<sequence>YVQEEEWLDVGAWIYRPFDTVSGLAFLPNLEHIYKQAPYIDCSKEEYEEWLKKVPAKVDWTKLAAYETLDTTTGSQELACVAGACDLVDVPSRGSAK</sequence>
<reference evidence="1" key="1">
    <citation type="submission" date="2018-05" db="EMBL/GenBank/DDBJ databases">
        <authorList>
            <person name="Lanie J.A."/>
            <person name="Ng W.-L."/>
            <person name="Kazmierczak K.M."/>
            <person name="Andrzejewski T.M."/>
            <person name="Davidsen T.M."/>
            <person name="Wayne K.J."/>
            <person name="Tettelin H."/>
            <person name="Glass J.I."/>
            <person name="Rusch D."/>
            <person name="Podicherti R."/>
            <person name="Tsui H.-C.T."/>
            <person name="Winkler M.E."/>
        </authorList>
    </citation>
    <scope>NUCLEOTIDE SEQUENCE</scope>
</reference>
<name>A0A382H4I9_9ZZZZ</name>
<evidence type="ECO:0000313" key="1">
    <source>
        <dbReference type="EMBL" id="SVB82180.1"/>
    </source>
</evidence>
<organism evidence="1">
    <name type="scientific">marine metagenome</name>
    <dbReference type="NCBI Taxonomy" id="408172"/>
    <lineage>
        <taxon>unclassified sequences</taxon>
        <taxon>metagenomes</taxon>
        <taxon>ecological metagenomes</taxon>
    </lineage>
</organism>
<feature type="non-terminal residue" evidence="1">
    <location>
        <position position="1"/>
    </location>
</feature>
<dbReference type="AlphaFoldDB" id="A0A382H4I9"/>
<accession>A0A382H4I9</accession>
<gene>
    <name evidence="1" type="ORF">METZ01_LOCUS235034</name>
</gene>